<dbReference type="AlphaFoldDB" id="A0ABD0Z507"/>
<evidence type="ECO:0000313" key="3">
    <source>
        <dbReference type="Proteomes" id="UP001558713"/>
    </source>
</evidence>
<comment type="caution">
    <text evidence="2">The sequence shown here is derived from an EMBL/GenBank/DDBJ whole genome shotgun (WGS) entry which is preliminary data.</text>
</comment>
<keyword evidence="3" id="KW-1185">Reference proteome</keyword>
<reference evidence="2 3" key="1">
    <citation type="submission" date="2024-04" db="EMBL/GenBank/DDBJ databases">
        <title>Genome assembly C_amara_ONT_v2.</title>
        <authorList>
            <person name="Yant L."/>
            <person name="Moore C."/>
            <person name="Slenker M."/>
        </authorList>
    </citation>
    <scope>NUCLEOTIDE SEQUENCE [LARGE SCALE GENOMIC DNA]</scope>
    <source>
        <tissue evidence="2">Leaf</tissue>
    </source>
</reference>
<protein>
    <submittedName>
        <fullName evidence="2">Uncharacterized protein</fullName>
    </submittedName>
</protein>
<sequence>MDVDYGGFSIREYTRKIRNVEVRKCWPFSGEVTGDFIQSFLPPITVAKFRWWSHELASLLTKSPVAVNDSDSPFRRKAKVKSKPCKKRSIIDICATAPKIQLDDREDEGNDSDVLIGSKRKRTKDHVVQKNVKSKKSKDSGDRNFANKEVNKCIEQAREKVDDGKSSLVIKERSGVMYLSSNKVGSVSNDHASEFQIPAILKAKRKVCFVASPDKSKKLDVPWCEVHASFPGQSASQLKKHIASLELCCLEMNRLSLSSTKDQSPVIDDKQTKVMSNDQISAVMHFESRQQNMFQPANSETQLTHSRAESDLSCVPGPHFSSQERIKEALDLERKGHVAQPIQSFISATSESPYRPCSSFSQPASADMHCGTFPYQSPFDPFLVEWMQKSVLYRQRHVEESIMGFPLNLQGELVEANGESCRSFDRSGLGTGSSKDASKENALLLGNLVDSSSGKKHSSEPTFAKDGAGILPAPNEKRHNYFPARLGIDETFSEKALFISDTNDGECSDTVHSSVSEANPRSNTINLSQQNGLNRNLNIRNVVSSRDGLCLQNTQGTMRLMGKDVSVGTSYSDMVRTGERIIAPDASIDYSFLGSHIHQSWLWRRTTLGVSETHTTTTLDKNWNNTLHHNTPKDPFPLFCEPLGSLASQSRTIPNSEFPPTILNPCCSLTSFPWSDKDLSFHGSGLGQPNSLTFSQQQQTFPSYYNNADIRLLDDATKPYFGLCTDSTLRSQPPLPQASAETSCYGLSFMNPAENLVSFYGSKSSAYLNVGTTNKRLASVEEYPMKNHKIPKLPMQGGLSSAKELFFAGQQIRKSPI</sequence>
<evidence type="ECO:0000313" key="2">
    <source>
        <dbReference type="EMBL" id="KAL1189785.1"/>
    </source>
</evidence>
<organism evidence="2 3">
    <name type="scientific">Cardamine amara subsp. amara</name>
    <dbReference type="NCBI Taxonomy" id="228776"/>
    <lineage>
        <taxon>Eukaryota</taxon>
        <taxon>Viridiplantae</taxon>
        <taxon>Streptophyta</taxon>
        <taxon>Embryophyta</taxon>
        <taxon>Tracheophyta</taxon>
        <taxon>Spermatophyta</taxon>
        <taxon>Magnoliopsida</taxon>
        <taxon>eudicotyledons</taxon>
        <taxon>Gunneridae</taxon>
        <taxon>Pentapetalae</taxon>
        <taxon>rosids</taxon>
        <taxon>malvids</taxon>
        <taxon>Brassicales</taxon>
        <taxon>Brassicaceae</taxon>
        <taxon>Cardamineae</taxon>
        <taxon>Cardamine</taxon>
    </lineage>
</organism>
<dbReference type="PANTHER" id="PTHR36892">
    <property type="entry name" value="OS01G0201800 PROTEIN"/>
    <property type="match status" value="1"/>
</dbReference>
<evidence type="ECO:0000256" key="1">
    <source>
        <dbReference type="SAM" id="MobiDB-lite"/>
    </source>
</evidence>
<accession>A0ABD0Z507</accession>
<name>A0ABD0Z507_CARAN</name>
<feature type="region of interest" description="Disordered" evidence="1">
    <location>
        <begin position="104"/>
        <end position="144"/>
    </location>
</feature>
<dbReference type="EMBL" id="JBANAX010000888">
    <property type="protein sequence ID" value="KAL1189785.1"/>
    <property type="molecule type" value="Genomic_DNA"/>
</dbReference>
<proteinExistence type="predicted"/>
<feature type="region of interest" description="Disordered" evidence="1">
    <location>
        <begin position="450"/>
        <end position="476"/>
    </location>
</feature>
<dbReference type="Proteomes" id="UP001558713">
    <property type="component" value="Unassembled WGS sequence"/>
</dbReference>
<gene>
    <name evidence="2" type="ORF">V5N11_036264</name>
</gene>
<dbReference type="PANTHER" id="PTHR36892:SF1">
    <property type="entry name" value="OS05G0518200 PROTEIN"/>
    <property type="match status" value="1"/>
</dbReference>